<evidence type="ECO:0000256" key="8">
    <source>
        <dbReference type="ARBA" id="ARBA00022801"/>
    </source>
</evidence>
<dbReference type="CDD" id="cd02165">
    <property type="entry name" value="NMNAT"/>
    <property type="match status" value="1"/>
</dbReference>
<dbReference type="eggNOG" id="COG1057">
    <property type="taxonomic scope" value="Bacteria"/>
</dbReference>
<dbReference type="InterPro" id="IPR004821">
    <property type="entry name" value="Cyt_trans-like"/>
</dbReference>
<sequence length="388" mass="43842">MGRIGIFGGTFNPVHLGHVSLACQVKQLKQLDRVLIIPTNQPPHKNCTDLADNADRFAMCSLAFGDLDGFEVSDLEFELGGSSYTIVTLLELRRRFPDDELYLIVGGDMILSFDSWKDYQKILKIAVVLAGARNQSEHDEMCDKARQLMQQGGGKVEVIDISVTEMSSTQVRARLQNGSDCAGYLDERVLAYIQDKQLYCGDRFASVRPLVKKLLSPNRYYHSECVARRAEELAERFGADPEKAKLTGLLHDVMKNRTDNYLLQYFDRNAIILSDIEKNSPPLWHSIAGAFFVRQELGIDDADIFCAIRYHTTARANMSVLEKVIYIADCISEDRKFDGVEEERKLAKKSLDKALLHSLRHNIAWLAQAKRPLHPDSIDAYNQLILEG</sequence>
<dbReference type="SUPFAM" id="SSF52374">
    <property type="entry name" value="Nucleotidylyl transferase"/>
    <property type="match status" value="1"/>
</dbReference>
<dbReference type="HOGENOM" id="CLU_050191_0_0_9"/>
<evidence type="ECO:0000256" key="5">
    <source>
        <dbReference type="ARBA" id="ARBA00022695"/>
    </source>
</evidence>
<dbReference type="NCBIfam" id="TIGR00488">
    <property type="entry name" value="bis(5'-nucleosyl)-tetraphosphatase (symmetrical) YqeK"/>
    <property type="match status" value="1"/>
</dbReference>
<evidence type="ECO:0000256" key="9">
    <source>
        <dbReference type="ARBA" id="ARBA00022840"/>
    </source>
</evidence>
<dbReference type="NCBIfam" id="TIGR00277">
    <property type="entry name" value="HDIG"/>
    <property type="match status" value="1"/>
</dbReference>
<evidence type="ECO:0000256" key="13">
    <source>
        <dbReference type="ARBA" id="ARBA00049417"/>
    </source>
</evidence>
<dbReference type="InterPro" id="IPR005249">
    <property type="entry name" value="YqeK"/>
</dbReference>
<keyword evidence="5 14" id="KW-0548">Nucleotidyltransferase</keyword>
<dbReference type="STRING" id="537013.CLOSTMETH_03192"/>
<dbReference type="GO" id="GO:0009435">
    <property type="term" value="P:NAD+ biosynthetic process"/>
    <property type="evidence" value="ECO:0007669"/>
    <property type="project" value="UniProtKB-UniRule"/>
</dbReference>
<dbReference type="InterPro" id="IPR005248">
    <property type="entry name" value="NadD/NMNAT"/>
</dbReference>
<organism evidence="16 17">
    <name type="scientific">[Clostridium] methylpentosum DSM 5476</name>
    <dbReference type="NCBI Taxonomy" id="537013"/>
    <lineage>
        <taxon>Bacteria</taxon>
        <taxon>Bacillati</taxon>
        <taxon>Bacillota</taxon>
        <taxon>Clostridia</taxon>
        <taxon>Eubacteriales</taxon>
        <taxon>Oscillospiraceae</taxon>
        <taxon>Oscillospiraceae incertae sedis</taxon>
    </lineage>
</organism>
<reference evidence="16 17" key="2">
    <citation type="submission" date="2009-02" db="EMBL/GenBank/DDBJ databases">
        <title>Draft genome sequence of Clostridium methylpentosum (DSM 5476).</title>
        <authorList>
            <person name="Sudarsanam P."/>
            <person name="Ley R."/>
            <person name="Guruge J."/>
            <person name="Turnbaugh P.J."/>
            <person name="Mahowald M."/>
            <person name="Liep D."/>
            <person name="Gordon J."/>
        </authorList>
    </citation>
    <scope>NUCLEOTIDE SEQUENCE [LARGE SCALE GENOMIC DNA]</scope>
    <source>
        <strain evidence="16 17">DSM 5476</strain>
    </source>
</reference>
<dbReference type="InterPro" id="IPR006675">
    <property type="entry name" value="HDIG_dom"/>
</dbReference>
<keyword evidence="3 14" id="KW-0662">Pyridine nucleotide biosynthesis</keyword>
<dbReference type="InterPro" id="IPR014729">
    <property type="entry name" value="Rossmann-like_a/b/a_fold"/>
</dbReference>
<evidence type="ECO:0000256" key="12">
    <source>
        <dbReference type="ARBA" id="ARBA00048721"/>
    </source>
</evidence>
<evidence type="ECO:0000256" key="7">
    <source>
        <dbReference type="ARBA" id="ARBA00022741"/>
    </source>
</evidence>
<keyword evidence="6" id="KW-0479">Metal-binding</keyword>
<dbReference type="UniPathway" id="UPA00253">
    <property type="reaction ID" value="UER00332"/>
</dbReference>
<evidence type="ECO:0000256" key="6">
    <source>
        <dbReference type="ARBA" id="ARBA00022723"/>
    </source>
</evidence>
<keyword evidence="10" id="KW-0408">Iron</keyword>
<dbReference type="NCBIfam" id="TIGR00125">
    <property type="entry name" value="cyt_tran_rel"/>
    <property type="match status" value="1"/>
</dbReference>
<evidence type="ECO:0000256" key="14">
    <source>
        <dbReference type="HAMAP-Rule" id="MF_00244"/>
    </source>
</evidence>
<evidence type="ECO:0000256" key="1">
    <source>
        <dbReference type="ARBA" id="ARBA00002324"/>
    </source>
</evidence>
<dbReference type="EMBL" id="ACEC01000115">
    <property type="protein sequence ID" value="EEG29079.1"/>
    <property type="molecule type" value="Genomic_DNA"/>
</dbReference>
<keyword evidence="11 14" id="KW-0520">NAD</keyword>
<comment type="catalytic activity">
    <reaction evidence="12 14">
        <text>nicotinate beta-D-ribonucleotide + ATP + H(+) = deamido-NAD(+) + diphosphate</text>
        <dbReference type="Rhea" id="RHEA:22860"/>
        <dbReference type="ChEBI" id="CHEBI:15378"/>
        <dbReference type="ChEBI" id="CHEBI:30616"/>
        <dbReference type="ChEBI" id="CHEBI:33019"/>
        <dbReference type="ChEBI" id="CHEBI:57502"/>
        <dbReference type="ChEBI" id="CHEBI:58437"/>
        <dbReference type="EC" id="2.7.7.18"/>
    </reaction>
</comment>
<dbReference type="InterPro" id="IPR003607">
    <property type="entry name" value="HD/PDEase_dom"/>
</dbReference>
<dbReference type="GO" id="GO:0008803">
    <property type="term" value="F:bis(5'-nucleosyl)-tetraphosphatase (symmetrical) activity"/>
    <property type="evidence" value="ECO:0007669"/>
    <property type="project" value="UniProtKB-EC"/>
</dbReference>
<dbReference type="NCBIfam" id="TIGR00482">
    <property type="entry name" value="nicotinate (nicotinamide) nucleotide adenylyltransferase"/>
    <property type="match status" value="1"/>
</dbReference>
<dbReference type="GO" id="GO:0046872">
    <property type="term" value="F:metal ion binding"/>
    <property type="evidence" value="ECO:0007669"/>
    <property type="project" value="UniProtKB-KW"/>
</dbReference>
<keyword evidence="9 14" id="KW-0067">ATP-binding</keyword>
<evidence type="ECO:0000256" key="3">
    <source>
        <dbReference type="ARBA" id="ARBA00022642"/>
    </source>
</evidence>
<dbReference type="AlphaFoldDB" id="C0EHF5"/>
<accession>C0EHF5</accession>
<keyword evidence="4 14" id="KW-0808">Transferase</keyword>
<dbReference type="Gene3D" id="1.10.3210.10">
    <property type="entry name" value="Hypothetical protein af1432"/>
    <property type="match status" value="1"/>
</dbReference>
<dbReference type="PANTHER" id="PTHR39321">
    <property type="entry name" value="NICOTINATE-NUCLEOTIDE ADENYLYLTRANSFERASE-RELATED"/>
    <property type="match status" value="1"/>
</dbReference>
<dbReference type="eggNOG" id="COG1713">
    <property type="taxonomic scope" value="Bacteria"/>
</dbReference>
<evidence type="ECO:0000256" key="11">
    <source>
        <dbReference type="ARBA" id="ARBA00023027"/>
    </source>
</evidence>
<dbReference type="PROSITE" id="PS51257">
    <property type="entry name" value="PROKAR_LIPOPROTEIN"/>
    <property type="match status" value="1"/>
</dbReference>
<comment type="pathway">
    <text evidence="2 14">Cofactor biosynthesis; NAD(+) biosynthesis; deamido-NAD(+) from nicotinate D-ribonucleotide: step 1/1.</text>
</comment>
<dbReference type="GO" id="GO:0005524">
    <property type="term" value="F:ATP binding"/>
    <property type="evidence" value="ECO:0007669"/>
    <property type="project" value="UniProtKB-KW"/>
</dbReference>
<dbReference type="InterPro" id="IPR006674">
    <property type="entry name" value="HD_domain"/>
</dbReference>
<comment type="function">
    <text evidence="1 14">Catalyzes the reversible adenylation of nicotinate mononucleotide (NaMN) to nicotinic acid adenine dinucleotide (NaAD).</text>
</comment>
<keyword evidence="7 14" id="KW-0547">Nucleotide-binding</keyword>
<comment type="catalytic activity">
    <reaction evidence="13">
        <text>P(1),P(4)-bis(5'-adenosyl) tetraphosphate + H2O = 2 ADP + 2 H(+)</text>
        <dbReference type="Rhea" id="RHEA:24252"/>
        <dbReference type="ChEBI" id="CHEBI:15377"/>
        <dbReference type="ChEBI" id="CHEBI:15378"/>
        <dbReference type="ChEBI" id="CHEBI:58141"/>
        <dbReference type="ChEBI" id="CHEBI:456216"/>
        <dbReference type="EC" id="3.6.1.41"/>
    </reaction>
</comment>
<protein>
    <recommendedName>
        <fullName evidence="14">Probable nicotinate-nucleotide adenylyltransferase</fullName>
        <ecNumber evidence="14">2.7.7.18</ecNumber>
    </recommendedName>
    <alternativeName>
        <fullName evidence="14">Deamido-NAD(+) diphosphorylase</fullName>
    </alternativeName>
    <alternativeName>
        <fullName evidence="14">Deamido-NAD(+) pyrophosphorylase</fullName>
    </alternativeName>
    <alternativeName>
        <fullName evidence="14">Nicotinate mononucleotide adenylyltransferase</fullName>
        <shortName evidence="14">NaMN adenylyltransferase</shortName>
    </alternativeName>
</protein>
<evidence type="ECO:0000256" key="4">
    <source>
        <dbReference type="ARBA" id="ARBA00022679"/>
    </source>
</evidence>
<dbReference type="GO" id="GO:0004515">
    <property type="term" value="F:nicotinate-nucleotide adenylyltransferase activity"/>
    <property type="evidence" value="ECO:0007669"/>
    <property type="project" value="UniProtKB-UniRule"/>
</dbReference>
<dbReference type="HAMAP" id="MF_00244">
    <property type="entry name" value="NaMN_adenylyltr"/>
    <property type="match status" value="1"/>
</dbReference>
<dbReference type="Gene3D" id="3.40.50.620">
    <property type="entry name" value="HUPs"/>
    <property type="match status" value="1"/>
</dbReference>
<dbReference type="NCBIfam" id="NF000840">
    <property type="entry name" value="PRK00071.1-3"/>
    <property type="match status" value="1"/>
</dbReference>
<evidence type="ECO:0000256" key="10">
    <source>
        <dbReference type="ARBA" id="ARBA00023004"/>
    </source>
</evidence>
<dbReference type="Pfam" id="PF01467">
    <property type="entry name" value="CTP_transf_like"/>
    <property type="match status" value="1"/>
</dbReference>
<comment type="caution">
    <text evidence="16">The sequence shown here is derived from an EMBL/GenBank/DDBJ whole genome shotgun (WGS) entry which is preliminary data.</text>
</comment>
<dbReference type="EC" id="2.7.7.18" evidence="14"/>
<evidence type="ECO:0000313" key="17">
    <source>
        <dbReference type="Proteomes" id="UP000003340"/>
    </source>
</evidence>
<evidence type="ECO:0000259" key="15">
    <source>
        <dbReference type="SMART" id="SM00471"/>
    </source>
</evidence>
<name>C0EHF5_9FIRM</name>
<proteinExistence type="inferred from homology"/>
<dbReference type="PANTHER" id="PTHR39321:SF3">
    <property type="entry name" value="PHOSPHOPANTETHEINE ADENYLYLTRANSFERASE"/>
    <property type="match status" value="1"/>
</dbReference>
<gene>
    <name evidence="14 16" type="primary">nadD</name>
    <name evidence="16" type="ORF">CLOSTMETH_03192</name>
</gene>
<keyword evidence="8" id="KW-0378">Hydrolase</keyword>
<comment type="similarity">
    <text evidence="14">Belongs to the NadD family.</text>
</comment>
<reference evidence="16 17" key="1">
    <citation type="submission" date="2009-01" db="EMBL/GenBank/DDBJ databases">
        <authorList>
            <person name="Fulton L."/>
            <person name="Clifton S."/>
            <person name="Fulton B."/>
            <person name="Xu J."/>
            <person name="Minx P."/>
            <person name="Pepin K.H."/>
            <person name="Johnson M."/>
            <person name="Bhonagiri V."/>
            <person name="Nash W.E."/>
            <person name="Mardis E.R."/>
            <person name="Wilson R.K."/>
        </authorList>
    </citation>
    <scope>NUCLEOTIDE SEQUENCE [LARGE SCALE GENOMIC DNA]</scope>
    <source>
        <strain evidence="16 17">DSM 5476</strain>
    </source>
</reference>
<evidence type="ECO:0000256" key="2">
    <source>
        <dbReference type="ARBA" id="ARBA00005019"/>
    </source>
</evidence>
<dbReference type="SUPFAM" id="SSF109604">
    <property type="entry name" value="HD-domain/PDEase-like"/>
    <property type="match status" value="1"/>
</dbReference>
<dbReference type="Pfam" id="PF01966">
    <property type="entry name" value="HD"/>
    <property type="match status" value="1"/>
</dbReference>
<dbReference type="SMART" id="SM00471">
    <property type="entry name" value="HDc"/>
    <property type="match status" value="1"/>
</dbReference>
<feature type="domain" description="HD/PDEase" evidence="15">
    <location>
        <begin position="215"/>
        <end position="343"/>
    </location>
</feature>
<dbReference type="CDD" id="cd00077">
    <property type="entry name" value="HDc"/>
    <property type="match status" value="1"/>
</dbReference>
<evidence type="ECO:0000313" key="16">
    <source>
        <dbReference type="EMBL" id="EEG29079.1"/>
    </source>
</evidence>
<keyword evidence="17" id="KW-1185">Reference proteome</keyword>
<dbReference type="Proteomes" id="UP000003340">
    <property type="component" value="Unassembled WGS sequence"/>
</dbReference>